<evidence type="ECO:0000256" key="4">
    <source>
        <dbReference type="ARBA" id="ARBA00023027"/>
    </source>
</evidence>
<dbReference type="SUPFAM" id="SSF51735">
    <property type="entry name" value="NAD(P)-binding Rossmann-fold domains"/>
    <property type="match status" value="2"/>
</dbReference>
<keyword evidence="3" id="KW-0630">Potassium</keyword>
<dbReference type="NCBIfam" id="NF007030">
    <property type="entry name" value="PRK09496.1-1"/>
    <property type="match status" value="1"/>
</dbReference>
<dbReference type="AlphaFoldDB" id="A0A160TQ16"/>
<protein>
    <submittedName>
        <fullName evidence="8">Trk system potassium uptake protein TrkA</fullName>
    </submittedName>
</protein>
<evidence type="ECO:0000256" key="3">
    <source>
        <dbReference type="ARBA" id="ARBA00022958"/>
    </source>
</evidence>
<feature type="domain" description="RCK C-terminal" evidence="7">
    <location>
        <begin position="142"/>
        <end position="226"/>
    </location>
</feature>
<evidence type="ECO:0000259" key="6">
    <source>
        <dbReference type="PROSITE" id="PS51201"/>
    </source>
</evidence>
<feature type="domain" description="RCK C-terminal" evidence="7">
    <location>
        <begin position="368"/>
        <end position="453"/>
    </location>
</feature>
<dbReference type="InterPro" id="IPR003148">
    <property type="entry name" value="RCK_N"/>
</dbReference>
<dbReference type="PROSITE" id="PS51201">
    <property type="entry name" value="RCK_N"/>
    <property type="match status" value="2"/>
</dbReference>
<dbReference type="NCBIfam" id="NF007039">
    <property type="entry name" value="PRK09496.3-2"/>
    <property type="match status" value="1"/>
</dbReference>
<dbReference type="PANTHER" id="PTHR43833:SF5">
    <property type="entry name" value="TRK SYSTEM POTASSIUM UPTAKE PROTEIN TRKA"/>
    <property type="match status" value="1"/>
</dbReference>
<dbReference type="GO" id="GO:0005886">
    <property type="term" value="C:plasma membrane"/>
    <property type="evidence" value="ECO:0007669"/>
    <property type="project" value="InterPro"/>
</dbReference>
<proteinExistence type="predicted"/>
<dbReference type="SUPFAM" id="SSF116726">
    <property type="entry name" value="TrkA C-terminal domain-like"/>
    <property type="match status" value="2"/>
</dbReference>
<dbReference type="InterPro" id="IPR036291">
    <property type="entry name" value="NAD(P)-bd_dom_sf"/>
</dbReference>
<reference evidence="8" key="1">
    <citation type="submission" date="2015-10" db="EMBL/GenBank/DDBJ databases">
        <authorList>
            <person name="Gilbert D.G."/>
        </authorList>
    </citation>
    <scope>NUCLEOTIDE SEQUENCE</scope>
</reference>
<name>A0A160TQ16_9ZZZZ</name>
<dbReference type="InterPro" id="IPR006036">
    <property type="entry name" value="K_uptake_TrkA"/>
</dbReference>
<dbReference type="FunFam" id="3.30.70.1450:FF:000001">
    <property type="entry name" value="Trk system potassium transporter TrkA"/>
    <property type="match status" value="1"/>
</dbReference>
<sequence>MKIIILGAGQVGISTAEILAKEDNDITLVDNVASQVEGLQDRLDIRTIVGSASHPSVLEQAGGPDADLILAVTDQDEVNMAACQVAYTLFRTPKKIARIRSVEYLTHREIFSDDSIPVDVIISPEQLITQHVLHLIEYPGALQVVDFAGGKIKLVGLKAYHGGPLVGRELRTIREDLPTVEARVAAIYRHDRPIIPEGDTIIEPNDEVFIVAAAPHIPIVMSEFCAVEAPGQNIMLVGAGKIGLQLARTLEQNNYQVKLVEHGAERARQVAEQLDATIVLRGDAADEDLMLQENIDAMDVFCSLTNDDEANILSAMLAKRLGAHRAMALINRSAYVDLIESSVLDVAISPSLITVGSLLTHVRRGDTIAVHSLRRGAAEAIETIAHGDATSSSVVGRRIEEISLPSGTRVGALLRNQEVIIPHHDTVIEAEDHVILFVIDKKHIRDVERLFQVKVTFV</sequence>
<accession>A0A160TQ16</accession>
<dbReference type="PANTHER" id="PTHR43833">
    <property type="entry name" value="POTASSIUM CHANNEL PROTEIN 2-RELATED-RELATED"/>
    <property type="match status" value="1"/>
</dbReference>
<dbReference type="InterPro" id="IPR006037">
    <property type="entry name" value="RCK_C"/>
</dbReference>
<dbReference type="Pfam" id="PF02080">
    <property type="entry name" value="TrkA_C"/>
    <property type="match status" value="2"/>
</dbReference>
<feature type="domain" description="RCK N-terminal" evidence="6">
    <location>
        <begin position="231"/>
        <end position="352"/>
    </location>
</feature>
<dbReference type="PRINTS" id="PR00335">
    <property type="entry name" value="KUPTAKETRKA"/>
</dbReference>
<evidence type="ECO:0000313" key="8">
    <source>
        <dbReference type="EMBL" id="CUS51387.1"/>
    </source>
</evidence>
<dbReference type="InterPro" id="IPR050721">
    <property type="entry name" value="Trk_Ktr_HKT_K-transport"/>
</dbReference>
<dbReference type="InterPro" id="IPR036721">
    <property type="entry name" value="RCK_C_sf"/>
</dbReference>
<evidence type="ECO:0000256" key="2">
    <source>
        <dbReference type="ARBA" id="ARBA00022538"/>
    </source>
</evidence>
<dbReference type="GO" id="GO:0015079">
    <property type="term" value="F:potassium ion transmembrane transporter activity"/>
    <property type="evidence" value="ECO:0007669"/>
    <property type="project" value="InterPro"/>
</dbReference>
<dbReference type="Pfam" id="PF02254">
    <property type="entry name" value="TrkA_N"/>
    <property type="match status" value="2"/>
</dbReference>
<organism evidence="8">
    <name type="scientific">hydrothermal vent metagenome</name>
    <dbReference type="NCBI Taxonomy" id="652676"/>
    <lineage>
        <taxon>unclassified sequences</taxon>
        <taxon>metagenomes</taxon>
        <taxon>ecological metagenomes</taxon>
    </lineage>
</organism>
<evidence type="ECO:0000256" key="5">
    <source>
        <dbReference type="ARBA" id="ARBA00023065"/>
    </source>
</evidence>
<dbReference type="PROSITE" id="PS51202">
    <property type="entry name" value="RCK_C"/>
    <property type="match status" value="2"/>
</dbReference>
<keyword evidence="2" id="KW-0633">Potassium transport</keyword>
<keyword evidence="4" id="KW-0520">NAD</keyword>
<dbReference type="NCBIfam" id="NF007032">
    <property type="entry name" value="PRK09496.1-4"/>
    <property type="match status" value="1"/>
</dbReference>
<dbReference type="NCBIfam" id="NF007031">
    <property type="entry name" value="PRK09496.1-2"/>
    <property type="match status" value="1"/>
</dbReference>
<keyword evidence="1" id="KW-0813">Transport</keyword>
<evidence type="ECO:0000259" key="7">
    <source>
        <dbReference type="PROSITE" id="PS51202"/>
    </source>
</evidence>
<dbReference type="Gene3D" id="3.30.70.1450">
    <property type="entry name" value="Regulator of K+ conductance, C-terminal domain"/>
    <property type="match status" value="2"/>
</dbReference>
<gene>
    <name evidence="8" type="ORF">MGWOODY_XGa1035</name>
</gene>
<dbReference type="FunFam" id="3.40.50.720:FF:000042">
    <property type="entry name" value="Trk system potassium transporter TrkA"/>
    <property type="match status" value="1"/>
</dbReference>
<feature type="domain" description="RCK N-terminal" evidence="6">
    <location>
        <begin position="1"/>
        <end position="122"/>
    </location>
</feature>
<dbReference type="EMBL" id="CZRL01000063">
    <property type="protein sequence ID" value="CUS51387.1"/>
    <property type="molecule type" value="Genomic_DNA"/>
</dbReference>
<evidence type="ECO:0000256" key="1">
    <source>
        <dbReference type="ARBA" id="ARBA00022448"/>
    </source>
</evidence>
<dbReference type="Gene3D" id="3.40.50.720">
    <property type="entry name" value="NAD(P)-binding Rossmann-like Domain"/>
    <property type="match status" value="2"/>
</dbReference>
<keyword evidence="5" id="KW-0406">Ion transport</keyword>